<feature type="domain" description="LysM" evidence="2">
    <location>
        <begin position="335"/>
        <end position="384"/>
    </location>
</feature>
<evidence type="ECO:0000259" key="2">
    <source>
        <dbReference type="PROSITE" id="PS51782"/>
    </source>
</evidence>
<accession>A0A518BB88</accession>
<feature type="compositionally biased region" description="Acidic residues" evidence="1">
    <location>
        <begin position="210"/>
        <end position="219"/>
    </location>
</feature>
<feature type="region of interest" description="Disordered" evidence="1">
    <location>
        <begin position="41"/>
        <end position="308"/>
    </location>
</feature>
<sequence>MKGDLKYGLVLAGVMTAAAGVRFFPSLMRALPDSVKEAVTTAPETAQIEPKTDEIASESVEKSPEMEPFPTEIAPKPLEVAPQQAVEQPFDELPIDPLPEMQPQSEDVLTDVVPDSYDSVKTAPIEPPSDLLTSSDPAPMANSPEATDPNSLDDAALAPLPEIGALLGAVAANDADDEESDEREEPEFELAASPMALEEKSLPDMPPMPETEETDDEQADPMPMDFAFEEPEPVVAPEPTAEDLLKQEKAVAVNEPSETSSEEADPSPFALPVAESSPKPPKETPRPARRAPEETQLAARSSSGSDIQVRSYMVPAATPEPKPVHPYFQRFLDRGEYYVRPGDNLGNIAERLYGQKQYAQKILEVNRDLIGNQGSLQPGMTIRLP</sequence>
<organism evidence="3 4">
    <name type="scientific">Kolteria novifilia</name>
    <dbReference type="NCBI Taxonomy" id="2527975"/>
    <lineage>
        <taxon>Bacteria</taxon>
        <taxon>Pseudomonadati</taxon>
        <taxon>Planctomycetota</taxon>
        <taxon>Planctomycetia</taxon>
        <taxon>Kolteriales</taxon>
        <taxon>Kolteriaceae</taxon>
        <taxon>Kolteria</taxon>
    </lineage>
</organism>
<proteinExistence type="predicted"/>
<dbReference type="OrthoDB" id="292277at2"/>
<feature type="compositionally biased region" description="Basic and acidic residues" evidence="1">
    <location>
        <begin position="280"/>
        <end position="293"/>
    </location>
</feature>
<dbReference type="PROSITE" id="PS51782">
    <property type="entry name" value="LYSM"/>
    <property type="match status" value="1"/>
</dbReference>
<dbReference type="SMART" id="SM00257">
    <property type="entry name" value="LysM"/>
    <property type="match status" value="1"/>
</dbReference>
<dbReference type="RefSeq" id="WP_145262170.1">
    <property type="nucleotide sequence ID" value="NZ_CP036279.1"/>
</dbReference>
<evidence type="ECO:0000313" key="4">
    <source>
        <dbReference type="Proteomes" id="UP000317093"/>
    </source>
</evidence>
<evidence type="ECO:0000256" key="1">
    <source>
        <dbReference type="SAM" id="MobiDB-lite"/>
    </source>
</evidence>
<dbReference type="EMBL" id="CP036279">
    <property type="protein sequence ID" value="QDU64163.1"/>
    <property type="molecule type" value="Genomic_DNA"/>
</dbReference>
<dbReference type="Proteomes" id="UP000317093">
    <property type="component" value="Chromosome"/>
</dbReference>
<gene>
    <name evidence="3" type="ORF">Pan216_50520</name>
</gene>
<name>A0A518BB88_9BACT</name>
<dbReference type="AlphaFoldDB" id="A0A518BB88"/>
<dbReference type="CDD" id="cd00118">
    <property type="entry name" value="LysM"/>
    <property type="match status" value="1"/>
</dbReference>
<feature type="compositionally biased region" description="Polar residues" evidence="1">
    <location>
        <begin position="298"/>
        <end position="308"/>
    </location>
</feature>
<dbReference type="Gene3D" id="3.10.350.10">
    <property type="entry name" value="LysM domain"/>
    <property type="match status" value="1"/>
</dbReference>
<evidence type="ECO:0000313" key="3">
    <source>
        <dbReference type="EMBL" id="QDU64163.1"/>
    </source>
</evidence>
<keyword evidence="4" id="KW-1185">Reference proteome</keyword>
<dbReference type="InterPro" id="IPR018392">
    <property type="entry name" value="LysM"/>
</dbReference>
<feature type="compositionally biased region" description="Acidic residues" evidence="1">
    <location>
        <begin position="174"/>
        <end position="188"/>
    </location>
</feature>
<protein>
    <submittedName>
        <fullName evidence="3">LysM domain/BON superfamily protein</fullName>
    </submittedName>
</protein>
<feature type="compositionally biased region" description="Basic and acidic residues" evidence="1">
    <location>
        <begin position="50"/>
        <end position="65"/>
    </location>
</feature>
<dbReference type="InterPro" id="IPR036779">
    <property type="entry name" value="LysM_dom_sf"/>
</dbReference>
<dbReference type="KEGG" id="knv:Pan216_50520"/>
<reference evidence="3 4" key="1">
    <citation type="submission" date="2019-02" db="EMBL/GenBank/DDBJ databases">
        <title>Deep-cultivation of Planctomycetes and their phenomic and genomic characterization uncovers novel biology.</title>
        <authorList>
            <person name="Wiegand S."/>
            <person name="Jogler M."/>
            <person name="Boedeker C."/>
            <person name="Pinto D."/>
            <person name="Vollmers J."/>
            <person name="Rivas-Marin E."/>
            <person name="Kohn T."/>
            <person name="Peeters S.H."/>
            <person name="Heuer A."/>
            <person name="Rast P."/>
            <person name="Oberbeckmann S."/>
            <person name="Bunk B."/>
            <person name="Jeske O."/>
            <person name="Meyerdierks A."/>
            <person name="Storesund J.E."/>
            <person name="Kallscheuer N."/>
            <person name="Luecker S."/>
            <person name="Lage O.M."/>
            <person name="Pohl T."/>
            <person name="Merkel B.J."/>
            <person name="Hornburger P."/>
            <person name="Mueller R.-W."/>
            <person name="Bruemmer F."/>
            <person name="Labrenz M."/>
            <person name="Spormann A.M."/>
            <person name="Op den Camp H."/>
            <person name="Overmann J."/>
            <person name="Amann R."/>
            <person name="Jetten M.S.M."/>
            <person name="Mascher T."/>
            <person name="Medema M.H."/>
            <person name="Devos D.P."/>
            <person name="Kaster A.-K."/>
            <person name="Ovreas L."/>
            <person name="Rohde M."/>
            <person name="Galperin M.Y."/>
            <person name="Jogler C."/>
        </authorList>
    </citation>
    <scope>NUCLEOTIDE SEQUENCE [LARGE SCALE GENOMIC DNA]</scope>
    <source>
        <strain evidence="3 4">Pan216</strain>
    </source>
</reference>
<dbReference type="Pfam" id="PF01476">
    <property type="entry name" value="LysM"/>
    <property type="match status" value="1"/>
</dbReference>